<dbReference type="Pfam" id="PF01144">
    <property type="entry name" value="CoA_trans"/>
    <property type="match status" value="1"/>
</dbReference>
<comment type="similarity">
    <text evidence="1">Belongs to the 3-oxoacid CoA-transferase subunit A family.</text>
</comment>
<keyword evidence="4" id="KW-1185">Reference proteome</keyword>
<proteinExistence type="inferred from homology"/>
<dbReference type="RefSeq" id="WP_152226464.1">
    <property type="nucleotide sequence ID" value="NZ_BAAALV010000002.1"/>
</dbReference>
<dbReference type="NCBIfam" id="TIGR02429">
    <property type="entry name" value="pcaI_scoA_fam"/>
    <property type="match status" value="1"/>
</dbReference>
<dbReference type="PANTHER" id="PTHR13707:SF60">
    <property type="entry name" value="ACETATE COA-TRANSFERASE SUBUNIT ALPHA"/>
    <property type="match status" value="1"/>
</dbReference>
<dbReference type="InterPro" id="IPR012792">
    <property type="entry name" value="3-oxoacid_CoA-transf_A"/>
</dbReference>
<dbReference type="PANTHER" id="PTHR13707">
    <property type="entry name" value="KETOACID-COENZYME A TRANSFERASE"/>
    <property type="match status" value="1"/>
</dbReference>
<dbReference type="InterPro" id="IPR004165">
    <property type="entry name" value="CoA_trans_fam_I"/>
</dbReference>
<evidence type="ECO:0000313" key="4">
    <source>
        <dbReference type="Proteomes" id="UP001500784"/>
    </source>
</evidence>
<dbReference type="InterPro" id="IPR004163">
    <property type="entry name" value="CoA_transf_BS"/>
</dbReference>
<evidence type="ECO:0000256" key="2">
    <source>
        <dbReference type="ARBA" id="ARBA00022679"/>
    </source>
</evidence>
<reference evidence="3 4" key="1">
    <citation type="journal article" date="2019" name="Int. J. Syst. Evol. Microbiol.">
        <title>The Global Catalogue of Microorganisms (GCM) 10K type strain sequencing project: providing services to taxonomists for standard genome sequencing and annotation.</title>
        <authorList>
            <consortium name="The Broad Institute Genomics Platform"/>
            <consortium name="The Broad Institute Genome Sequencing Center for Infectious Disease"/>
            <person name="Wu L."/>
            <person name="Ma J."/>
        </authorList>
    </citation>
    <scope>NUCLEOTIDE SEQUENCE [LARGE SCALE GENOMIC DNA]</scope>
    <source>
        <strain evidence="3 4">JCM 13316</strain>
    </source>
</reference>
<dbReference type="Proteomes" id="UP001500784">
    <property type="component" value="Unassembled WGS sequence"/>
</dbReference>
<dbReference type="PROSITE" id="PS01273">
    <property type="entry name" value="COA_TRANSF_1"/>
    <property type="match status" value="1"/>
</dbReference>
<dbReference type="SMART" id="SM00882">
    <property type="entry name" value="CoA_trans"/>
    <property type="match status" value="1"/>
</dbReference>
<sequence>MLNILQDVDEAVAPIHDGATVMIGGFGKAGQPVELIEALLRQGAKDLTVVNNNAGNGEQGLAALIGAGRVRKIICSFPRQSDSQIFDAKFRAGEIELELVPQGNLAERIRAAGAGIGGFFTPTAYGTPLAEGKETRMIDGRGYVFETPLHADFALVKALKADRAGNLVYRKTARNFGPIMAAAAKNAIVQVRDIVEVGGINPEIVVTPGIYVNTLVQVTREKEPAAA</sequence>
<dbReference type="InterPro" id="IPR037171">
    <property type="entry name" value="NagB/RpiA_transferase-like"/>
</dbReference>
<accession>A0ABN2P3X7</accession>
<protein>
    <submittedName>
        <fullName evidence="3">3-oxoacid CoA-transferase subunit A</fullName>
    </submittedName>
</protein>
<dbReference type="Gene3D" id="3.40.1080.10">
    <property type="entry name" value="Glutaconate Coenzyme A-transferase"/>
    <property type="match status" value="1"/>
</dbReference>
<name>A0ABN2P3X7_9MICC</name>
<evidence type="ECO:0000256" key="1">
    <source>
        <dbReference type="ARBA" id="ARBA00005612"/>
    </source>
</evidence>
<evidence type="ECO:0000313" key="3">
    <source>
        <dbReference type="EMBL" id="GAA1911936.1"/>
    </source>
</evidence>
<gene>
    <name evidence="3" type="ORF">GCM10009688_16100</name>
</gene>
<keyword evidence="2" id="KW-0808">Transferase</keyword>
<organism evidence="3 4">
    <name type="scientific">Arthrobacter gandavensis</name>
    <dbReference type="NCBI Taxonomy" id="169960"/>
    <lineage>
        <taxon>Bacteria</taxon>
        <taxon>Bacillati</taxon>
        <taxon>Actinomycetota</taxon>
        <taxon>Actinomycetes</taxon>
        <taxon>Micrococcales</taxon>
        <taxon>Micrococcaceae</taxon>
        <taxon>Arthrobacter</taxon>
    </lineage>
</organism>
<dbReference type="EMBL" id="BAAALV010000002">
    <property type="protein sequence ID" value="GAA1911936.1"/>
    <property type="molecule type" value="Genomic_DNA"/>
</dbReference>
<comment type="caution">
    <text evidence="3">The sequence shown here is derived from an EMBL/GenBank/DDBJ whole genome shotgun (WGS) entry which is preliminary data.</text>
</comment>
<dbReference type="SUPFAM" id="SSF100950">
    <property type="entry name" value="NagB/RpiA/CoA transferase-like"/>
    <property type="match status" value="1"/>
</dbReference>